<feature type="domain" description="Amidase" evidence="5">
    <location>
        <begin position="94"/>
        <end position="599"/>
    </location>
</feature>
<dbReference type="InterPro" id="IPR023631">
    <property type="entry name" value="Amidase_dom"/>
</dbReference>
<dbReference type="PROSITE" id="PS00571">
    <property type="entry name" value="AMIDASES"/>
    <property type="match status" value="1"/>
</dbReference>
<keyword evidence="2" id="KW-0378">Hydrolase</keyword>
<dbReference type="PANTHER" id="PTHR45847">
    <property type="entry name" value="FATTY ACID AMIDE HYDROLASE"/>
    <property type="match status" value="1"/>
</dbReference>
<feature type="active site" description="Charge relay system" evidence="3">
    <location>
        <position position="155"/>
    </location>
</feature>
<feature type="active site" description="Acyl-ester intermediate" evidence="3">
    <location>
        <position position="266"/>
    </location>
</feature>
<evidence type="ECO:0000259" key="5">
    <source>
        <dbReference type="Pfam" id="PF01425"/>
    </source>
</evidence>
<name>A0A078A172_STYLE</name>
<keyword evidence="7" id="KW-1185">Reference proteome</keyword>
<feature type="transmembrane region" description="Helical" evidence="4">
    <location>
        <begin position="18"/>
        <end position="36"/>
    </location>
</feature>
<evidence type="ECO:0000256" key="3">
    <source>
        <dbReference type="PIRSR" id="PIRSR001221-1"/>
    </source>
</evidence>
<dbReference type="GO" id="GO:0017064">
    <property type="term" value="F:fatty acid amide hydrolase activity"/>
    <property type="evidence" value="ECO:0007669"/>
    <property type="project" value="TreeGrafter"/>
</dbReference>
<evidence type="ECO:0000313" key="6">
    <source>
        <dbReference type="EMBL" id="CDW76001.1"/>
    </source>
</evidence>
<evidence type="ECO:0000256" key="1">
    <source>
        <dbReference type="ARBA" id="ARBA00009199"/>
    </source>
</evidence>
<dbReference type="PANTHER" id="PTHR45847:SF6">
    <property type="entry name" value="FATTY ACID AMIDE HYDROLASE"/>
    <property type="match status" value="1"/>
</dbReference>
<dbReference type="SUPFAM" id="SSF75304">
    <property type="entry name" value="Amidase signature (AS) enzymes"/>
    <property type="match status" value="1"/>
</dbReference>
<dbReference type="Proteomes" id="UP000039865">
    <property type="component" value="Unassembled WGS sequence"/>
</dbReference>
<dbReference type="Pfam" id="PF01425">
    <property type="entry name" value="Amidase"/>
    <property type="match status" value="1"/>
</dbReference>
<keyword evidence="4" id="KW-1133">Transmembrane helix</keyword>
<feature type="active site" description="Charge relay system" evidence="3">
    <location>
        <position position="242"/>
    </location>
</feature>
<gene>
    <name evidence="6" type="primary">Contig9088.g9720</name>
    <name evidence="6" type="ORF">STYLEM_4997</name>
</gene>
<comment type="similarity">
    <text evidence="1">Belongs to the amidase family.</text>
</comment>
<keyword evidence="4" id="KW-0812">Transmembrane</keyword>
<protein>
    <submittedName>
        <fullName evidence="6">Amidase family protein</fullName>
    </submittedName>
</protein>
<dbReference type="GO" id="GO:0004040">
    <property type="term" value="F:amidase activity"/>
    <property type="evidence" value="ECO:0007669"/>
    <property type="project" value="TreeGrafter"/>
</dbReference>
<dbReference type="OMA" id="EPWRPEM"/>
<evidence type="ECO:0000256" key="4">
    <source>
        <dbReference type="SAM" id="Phobius"/>
    </source>
</evidence>
<evidence type="ECO:0000313" key="7">
    <source>
        <dbReference type="Proteomes" id="UP000039865"/>
    </source>
</evidence>
<accession>A0A078A172</accession>
<dbReference type="InterPro" id="IPR036928">
    <property type="entry name" value="AS_sf"/>
</dbReference>
<evidence type="ECO:0000256" key="2">
    <source>
        <dbReference type="ARBA" id="ARBA00022801"/>
    </source>
</evidence>
<dbReference type="GO" id="GO:0009062">
    <property type="term" value="P:fatty acid catabolic process"/>
    <property type="evidence" value="ECO:0007669"/>
    <property type="project" value="TreeGrafter"/>
</dbReference>
<dbReference type="EMBL" id="CCKQ01004848">
    <property type="protein sequence ID" value="CDW76001.1"/>
    <property type="molecule type" value="Genomic_DNA"/>
</dbReference>
<sequence>MHKINLHSMKEKINLRHVAYGIGALIVYKLINYMIWKTKNSRLNARSAQIVAERDSKTYNFIEVSPEKTQLILGLPDIREIRKNLFKRSFTISELVTVYSKRTVDIGRKLNLTMVELIDEALDTAKEYDLILEMKLKDGQQDQLPPLFGIPVSFKENVKLPKISLNLFQISTKGDRNSRGAQIYQECIADEDAVTVKLFKKAGAIIIVKASMAQCGFSLHNSNNIIGTARNPYNQARTCGGSSGGDSALVAARCVPLAVGTDIGGSLRVPATFHGLFSFKPTGGRTSIKGQMSGFPKMSTFTTVLPSQGPIARSHDDLVLATRLQLDPEIHTYDWKIPPSPFREDEYLRAVNGGKQKLRVGYMDRLPTLQSSKAARRALQLAKDALESQGFELVPFNLTLEEVRTLKQTLSGIMITSNAGPICQLVTESGENLQKVNLGFFAYYKANSIKQFLIRTLLNLTGNHRIATSLAGFKNLSKEELDDYIRVREQLNEDIRSRFKDMDIIGLILPIYPHCAFKDSNQVIMNSLLEYTSIWNALMYPCGSVPTTLVEETETNPLDYQDYADDMITKTVRQDIEGSEGMPMGVQVVGLSQMDETVLGLMKAIDNGIEFRSRPKDF</sequence>
<dbReference type="Gene3D" id="3.90.1300.10">
    <property type="entry name" value="Amidase signature (AS) domain"/>
    <property type="match status" value="1"/>
</dbReference>
<organism evidence="6 7">
    <name type="scientific">Stylonychia lemnae</name>
    <name type="common">Ciliate</name>
    <dbReference type="NCBI Taxonomy" id="5949"/>
    <lineage>
        <taxon>Eukaryota</taxon>
        <taxon>Sar</taxon>
        <taxon>Alveolata</taxon>
        <taxon>Ciliophora</taxon>
        <taxon>Intramacronucleata</taxon>
        <taxon>Spirotrichea</taxon>
        <taxon>Stichotrichia</taxon>
        <taxon>Sporadotrichida</taxon>
        <taxon>Oxytrichidae</taxon>
        <taxon>Stylonychinae</taxon>
        <taxon>Stylonychia</taxon>
    </lineage>
</organism>
<reference evidence="6 7" key="1">
    <citation type="submission" date="2014-06" db="EMBL/GenBank/DDBJ databases">
        <authorList>
            <person name="Swart Estienne"/>
        </authorList>
    </citation>
    <scope>NUCLEOTIDE SEQUENCE [LARGE SCALE GENOMIC DNA]</scope>
    <source>
        <strain evidence="6 7">130c</strain>
    </source>
</reference>
<dbReference type="InterPro" id="IPR052096">
    <property type="entry name" value="Endocannabinoid_amidase"/>
</dbReference>
<dbReference type="OrthoDB" id="421993at2759"/>
<dbReference type="InterPro" id="IPR020556">
    <property type="entry name" value="Amidase_CS"/>
</dbReference>
<dbReference type="InParanoid" id="A0A078A172"/>
<dbReference type="AlphaFoldDB" id="A0A078A172"/>
<proteinExistence type="inferred from homology"/>
<keyword evidence="4" id="KW-0472">Membrane</keyword>
<dbReference type="PIRSF" id="PIRSF001221">
    <property type="entry name" value="Amidase_fungi"/>
    <property type="match status" value="1"/>
</dbReference>